<feature type="repeat" description="Cell wall-binding" evidence="2">
    <location>
        <begin position="403"/>
        <end position="422"/>
    </location>
</feature>
<evidence type="ECO:0000256" key="1">
    <source>
        <dbReference type="ARBA" id="ARBA00022737"/>
    </source>
</evidence>
<reference evidence="4" key="1">
    <citation type="journal article" date="2022" name="Cell">
        <title>Design, construction, and in vivo augmentation of a complex gut microbiome.</title>
        <authorList>
            <person name="Cheng A.G."/>
            <person name="Ho P.Y."/>
            <person name="Aranda-Diaz A."/>
            <person name="Jain S."/>
            <person name="Yu F.B."/>
            <person name="Meng X."/>
            <person name="Wang M."/>
            <person name="Iakiviak M."/>
            <person name="Nagashima K."/>
            <person name="Zhao A."/>
            <person name="Murugkar P."/>
            <person name="Patil A."/>
            <person name="Atabakhsh K."/>
            <person name="Weakley A."/>
            <person name="Yan J."/>
            <person name="Brumbaugh A.R."/>
            <person name="Higginbottom S."/>
            <person name="Dimas A."/>
            <person name="Shiver A.L."/>
            <person name="Deutschbauer A."/>
            <person name="Neff N."/>
            <person name="Sonnenburg J.L."/>
            <person name="Huang K.C."/>
            <person name="Fischbach M.A."/>
        </authorList>
    </citation>
    <scope>NUCLEOTIDE SEQUENCE</scope>
    <source>
        <strain evidence="4">DSM 19829</strain>
    </source>
</reference>
<dbReference type="PROSITE" id="PS51170">
    <property type="entry name" value="CW"/>
    <property type="match status" value="2"/>
</dbReference>
<feature type="compositionally biased region" description="Acidic residues" evidence="3">
    <location>
        <begin position="82"/>
        <end position="104"/>
    </location>
</feature>
<feature type="compositionally biased region" description="Acidic residues" evidence="3">
    <location>
        <begin position="53"/>
        <end position="71"/>
    </location>
</feature>
<dbReference type="SUPFAM" id="SSF69360">
    <property type="entry name" value="Cell wall binding repeat"/>
    <property type="match status" value="1"/>
</dbReference>
<evidence type="ECO:0000313" key="4">
    <source>
        <dbReference type="EMBL" id="UWP60321.1"/>
    </source>
</evidence>
<accession>A0ABY5VK26</accession>
<evidence type="ECO:0000256" key="3">
    <source>
        <dbReference type="SAM" id="MobiDB-lite"/>
    </source>
</evidence>
<dbReference type="RefSeq" id="WP_083963286.1">
    <property type="nucleotide sequence ID" value="NZ_CABLBR010000013.1"/>
</dbReference>
<sequence>MKQNLVRRWKQALAMLLILFMVVLTVPELVFGETYAGHAVQGQGENDVREQEGAELPELDDEDEQDPETTEQPDPSVTDQPEVTEEPDITEEPNITEEPQDEETPAVTETPADETGGPEEEPEDLLAAKAKAGWVTETNGDLRYRFPDGSYSKLGWKEIGDYWYHFDAQGTLETGWITIPSGTYYLTESGAPGEKGAMLTGWQNIAGNTYYFEESGSVEGKMYTGWQNISYRRYYFEESGEDVGKVYTGWQTIGKNTYYFQIGGGAGERGRMYTGWWTLGKNTYYFQMGGDAGQRGKMYTGWRTMNNRVYYFQIGNADGNAGKLNTGWRLMNGKRYYFQIGGGAGERGRLYTGFRTLGNNTHYFQMGGNAGQKGQMYTGWRTLGDDTYYFQIGNADGNIGKMYTGWRNLGKNKYYFGSDGKMYRNTTVNGVELGPNGAAVQGKTLKAFLANALKPVGTTLYIWGGGHDAYTGGDALRKGVNPNWKKFYDSQNRSYRYDPKNENIPKHYGKGLDCSGYVGWSVYNTVNTDSNQQNCTTISGDTPRLYGNRGWGSYVDSTTSASFKPGDVVGYNGHVWIVLGQCSDSSVVILHCTPQAGVQISGTVTRDNDQNSEAIRLAQTYMKKFRSPSANKPELSPVCNITPYLYGPGYAGLHRFRWDLSGSKMLSDPDGYADKTAADILADLV</sequence>
<gene>
    <name evidence="4" type="ORF">NQ502_04495</name>
</gene>
<feature type="repeat" description="Cell wall-binding" evidence="2">
    <location>
        <begin position="199"/>
        <end position="218"/>
    </location>
</feature>
<protein>
    <recommendedName>
        <fullName evidence="6">Toxin A</fullName>
    </recommendedName>
</protein>
<dbReference type="Gene3D" id="2.10.270.10">
    <property type="entry name" value="Cholin Binding"/>
    <property type="match status" value="4"/>
</dbReference>
<dbReference type="EMBL" id="CP102290">
    <property type="protein sequence ID" value="UWP60321.1"/>
    <property type="molecule type" value="Genomic_DNA"/>
</dbReference>
<evidence type="ECO:0000256" key="2">
    <source>
        <dbReference type="PROSITE-ProRule" id="PRU00591"/>
    </source>
</evidence>
<evidence type="ECO:0008006" key="6">
    <source>
        <dbReference type="Google" id="ProtNLM"/>
    </source>
</evidence>
<name>A0ABY5VK26_9FIRM</name>
<keyword evidence="5" id="KW-1185">Reference proteome</keyword>
<dbReference type="Proteomes" id="UP001060164">
    <property type="component" value="Chromosome"/>
</dbReference>
<proteinExistence type="predicted"/>
<organism evidence="4 5">
    <name type="scientific">Ruminococcus gauvreauii</name>
    <dbReference type="NCBI Taxonomy" id="438033"/>
    <lineage>
        <taxon>Bacteria</taxon>
        <taxon>Bacillati</taxon>
        <taxon>Bacillota</taxon>
        <taxon>Clostridia</taxon>
        <taxon>Eubacteriales</taxon>
        <taxon>Oscillospiraceae</taxon>
        <taxon>Ruminococcus</taxon>
    </lineage>
</organism>
<dbReference type="Pfam" id="PF19127">
    <property type="entry name" value="Choline_bind_3"/>
    <property type="match status" value="1"/>
</dbReference>
<feature type="region of interest" description="Disordered" evidence="3">
    <location>
        <begin position="41"/>
        <end position="122"/>
    </location>
</feature>
<dbReference type="Gene3D" id="3.90.1720.10">
    <property type="entry name" value="endopeptidase domain like (from Nostoc punctiforme)"/>
    <property type="match status" value="1"/>
</dbReference>
<evidence type="ECO:0000313" key="5">
    <source>
        <dbReference type="Proteomes" id="UP001060164"/>
    </source>
</evidence>
<dbReference type="Pfam" id="PF01473">
    <property type="entry name" value="Choline_bind_1"/>
    <property type="match status" value="3"/>
</dbReference>
<dbReference type="InterPro" id="IPR018337">
    <property type="entry name" value="Cell_wall/Cho-bd_repeat"/>
</dbReference>
<keyword evidence="1" id="KW-0677">Repeat</keyword>